<dbReference type="PANTHER" id="PTHR11545:SF3">
    <property type="entry name" value="LARGE RIBOSOMAL SUBUNIT PROTEIN UL13"/>
    <property type="match status" value="1"/>
</dbReference>
<evidence type="ECO:0000256" key="4">
    <source>
        <dbReference type="HAMAP-Rule" id="MF_01366"/>
    </source>
</evidence>
<dbReference type="SUPFAM" id="SSF52161">
    <property type="entry name" value="Ribosomal protein L13"/>
    <property type="match status" value="1"/>
</dbReference>
<dbReference type="EMBL" id="JAGVWC010000012">
    <property type="protein sequence ID" value="MBS3062109.1"/>
    <property type="molecule type" value="Genomic_DNA"/>
</dbReference>
<dbReference type="GO" id="GO:0006412">
    <property type="term" value="P:translation"/>
    <property type="evidence" value="ECO:0007669"/>
    <property type="project" value="UniProtKB-UniRule"/>
</dbReference>
<dbReference type="AlphaFoldDB" id="A0A8T4L978"/>
<dbReference type="InterPro" id="IPR036899">
    <property type="entry name" value="Ribosomal_uL13_sf"/>
</dbReference>
<comment type="function">
    <text evidence="4">This protein is one of the early assembly proteins of the 50S ribosomal subunit, although it is not seen to bind rRNA by itself. It is important during the early stages of 50S assembly.</text>
</comment>
<evidence type="ECO:0000256" key="1">
    <source>
        <dbReference type="ARBA" id="ARBA00006227"/>
    </source>
</evidence>
<keyword evidence="2 4" id="KW-0689">Ribosomal protein</keyword>
<dbReference type="NCBIfam" id="TIGR01077">
    <property type="entry name" value="L13_A_E"/>
    <property type="match status" value="1"/>
</dbReference>
<dbReference type="HAMAP" id="MF_01366">
    <property type="entry name" value="Ribosomal_uL13"/>
    <property type="match status" value="1"/>
</dbReference>
<dbReference type="Gene3D" id="3.90.1180.10">
    <property type="entry name" value="Ribosomal protein L13"/>
    <property type="match status" value="1"/>
</dbReference>
<evidence type="ECO:0000313" key="6">
    <source>
        <dbReference type="Proteomes" id="UP000675968"/>
    </source>
</evidence>
<dbReference type="GO" id="GO:0017148">
    <property type="term" value="P:negative regulation of translation"/>
    <property type="evidence" value="ECO:0007669"/>
    <property type="project" value="TreeGrafter"/>
</dbReference>
<evidence type="ECO:0000256" key="3">
    <source>
        <dbReference type="ARBA" id="ARBA00023274"/>
    </source>
</evidence>
<evidence type="ECO:0000256" key="2">
    <source>
        <dbReference type="ARBA" id="ARBA00022980"/>
    </source>
</evidence>
<dbReference type="InterPro" id="IPR005823">
    <property type="entry name" value="Ribosomal_uL13_bac-type"/>
</dbReference>
<protein>
    <recommendedName>
        <fullName evidence="4">Large ribosomal subunit protein uL13</fullName>
    </recommendedName>
</protein>
<dbReference type="GO" id="GO:0022625">
    <property type="term" value="C:cytosolic large ribosomal subunit"/>
    <property type="evidence" value="ECO:0007669"/>
    <property type="project" value="UniProtKB-UniRule"/>
</dbReference>
<accession>A0A8T4L978</accession>
<proteinExistence type="inferred from homology"/>
<organism evidence="5 6">
    <name type="scientific">Candidatus Iainarchaeum sp</name>
    <dbReference type="NCBI Taxonomy" id="3101447"/>
    <lineage>
        <taxon>Archaea</taxon>
        <taxon>Candidatus Iainarchaeota</taxon>
        <taxon>Candidatus Iainarchaeia</taxon>
        <taxon>Candidatus Iainarchaeales</taxon>
        <taxon>Candidatus Iainarchaeaceae</taxon>
        <taxon>Candidatus Iainarchaeum</taxon>
    </lineage>
</organism>
<dbReference type="Pfam" id="PF00572">
    <property type="entry name" value="Ribosomal_L13"/>
    <property type="match status" value="1"/>
</dbReference>
<dbReference type="CDD" id="cd00392">
    <property type="entry name" value="Ribosomal_L13"/>
    <property type="match status" value="1"/>
</dbReference>
<dbReference type="PIRSF" id="PIRSF002181">
    <property type="entry name" value="Ribosomal_L13"/>
    <property type="match status" value="1"/>
</dbReference>
<comment type="similarity">
    <text evidence="1 4">Belongs to the universal ribosomal protein uL13 family.</text>
</comment>
<keyword evidence="3 4" id="KW-0687">Ribonucleoprotein</keyword>
<dbReference type="Proteomes" id="UP000675968">
    <property type="component" value="Unassembled WGS sequence"/>
</dbReference>
<sequence>MKIVDFKNVVLGRASTQVAKTLLKGEDVIIVNCEKAVVKGTRSGALEKFERRYAWRTKGNPVKRGPKYSRLPDRIVTWTIMHMLPDEKPSGRKALERLKVYIGVPKSMEGKTFERIQGAENMEPKKFLTIEQISAKMGLELKRPKVTK</sequence>
<dbReference type="InterPro" id="IPR005755">
    <property type="entry name" value="Ribosomal_uL13_euk/arc"/>
</dbReference>
<name>A0A8T4L978_9ARCH</name>
<dbReference type="GO" id="GO:0003735">
    <property type="term" value="F:structural constituent of ribosome"/>
    <property type="evidence" value="ECO:0007669"/>
    <property type="project" value="UniProtKB-UniRule"/>
</dbReference>
<comment type="subunit">
    <text evidence="4">Part of the 50S ribosomal subunit.</text>
</comment>
<comment type="caution">
    <text evidence="5">The sequence shown here is derived from an EMBL/GenBank/DDBJ whole genome shotgun (WGS) entry which is preliminary data.</text>
</comment>
<dbReference type="InterPro" id="IPR005822">
    <property type="entry name" value="Ribosomal_uL13"/>
</dbReference>
<evidence type="ECO:0000313" key="5">
    <source>
        <dbReference type="EMBL" id="MBS3062109.1"/>
    </source>
</evidence>
<reference evidence="5" key="1">
    <citation type="submission" date="2021-03" db="EMBL/GenBank/DDBJ databases">
        <authorList>
            <person name="Jaffe A."/>
        </authorList>
    </citation>
    <scope>NUCLEOTIDE SEQUENCE</scope>
    <source>
        <strain evidence="5">RIFCSPLOWO2_01_FULL_AR10_48_17</strain>
    </source>
</reference>
<gene>
    <name evidence="5" type="primary">rplM</name>
    <name evidence="4" type="synonym">rpl13</name>
    <name evidence="5" type="ORF">J4215_06005</name>
</gene>
<dbReference type="GO" id="GO:0003729">
    <property type="term" value="F:mRNA binding"/>
    <property type="evidence" value="ECO:0007669"/>
    <property type="project" value="TreeGrafter"/>
</dbReference>
<reference evidence="5" key="2">
    <citation type="submission" date="2021-05" db="EMBL/GenBank/DDBJ databases">
        <title>Protein family content uncovers lineage relationships and bacterial pathway maintenance mechanisms in DPANN archaea.</title>
        <authorList>
            <person name="Castelle C.J."/>
            <person name="Meheust R."/>
            <person name="Jaffe A.L."/>
            <person name="Seitz K."/>
            <person name="Gong X."/>
            <person name="Baker B.J."/>
            <person name="Banfield J.F."/>
        </authorList>
    </citation>
    <scope>NUCLEOTIDE SEQUENCE</scope>
    <source>
        <strain evidence="5">RIFCSPLOWO2_01_FULL_AR10_48_17</strain>
    </source>
</reference>
<dbReference type="PANTHER" id="PTHR11545">
    <property type="entry name" value="RIBOSOMAL PROTEIN L13"/>
    <property type="match status" value="1"/>
</dbReference>